<keyword evidence="2" id="KW-1185">Reference proteome</keyword>
<dbReference type="AlphaFoldDB" id="K9WW78"/>
<name>K9WW78_9NOST</name>
<protein>
    <submittedName>
        <fullName evidence="1">Uncharacterized protein</fullName>
    </submittedName>
</protein>
<accession>K9WW78</accession>
<sequence>MIAELQSIACLLTSNPLSTDEVVRKLGSVAHDYGGNVLVRPYDPQFKEANVVREIDRTTYKPSNIPSGVGLTPVNPPPVEKLVQGFGKGDILLHLLRSRSVGFQDNPAIA</sequence>
<dbReference type="Proteomes" id="UP000010475">
    <property type="component" value="Chromosome"/>
</dbReference>
<reference evidence="1 2" key="1">
    <citation type="submission" date="2012-06" db="EMBL/GenBank/DDBJ databases">
        <title>Finished chromosome of genome of Cylindrospermum stagnale PCC 7417.</title>
        <authorList>
            <consortium name="US DOE Joint Genome Institute"/>
            <person name="Gugger M."/>
            <person name="Coursin T."/>
            <person name="Rippka R."/>
            <person name="Tandeau De Marsac N."/>
            <person name="Huntemann M."/>
            <person name="Wei C.-L."/>
            <person name="Han J."/>
            <person name="Detter J.C."/>
            <person name="Han C."/>
            <person name="Tapia R."/>
            <person name="Chen A."/>
            <person name="Kyrpides N."/>
            <person name="Mavromatis K."/>
            <person name="Markowitz V."/>
            <person name="Szeto E."/>
            <person name="Ivanova N."/>
            <person name="Pagani I."/>
            <person name="Pati A."/>
            <person name="Goodwin L."/>
            <person name="Nordberg H.P."/>
            <person name="Cantor M.N."/>
            <person name="Hua S.X."/>
            <person name="Woyke T."/>
            <person name="Kerfeld C.A."/>
        </authorList>
    </citation>
    <scope>NUCLEOTIDE SEQUENCE [LARGE SCALE GENOMIC DNA]</scope>
    <source>
        <strain evidence="1 2">PCC 7417</strain>
    </source>
</reference>
<dbReference type="KEGG" id="csg:Cylst_1493"/>
<evidence type="ECO:0000313" key="1">
    <source>
        <dbReference type="EMBL" id="AFZ23777.1"/>
    </source>
</evidence>
<organism evidence="1 2">
    <name type="scientific">Cylindrospermum stagnale PCC 7417</name>
    <dbReference type="NCBI Taxonomy" id="56107"/>
    <lineage>
        <taxon>Bacteria</taxon>
        <taxon>Bacillati</taxon>
        <taxon>Cyanobacteriota</taxon>
        <taxon>Cyanophyceae</taxon>
        <taxon>Nostocales</taxon>
        <taxon>Nostocaceae</taxon>
        <taxon>Cylindrospermum</taxon>
    </lineage>
</organism>
<dbReference type="EMBL" id="CP003642">
    <property type="protein sequence ID" value="AFZ23777.1"/>
    <property type="molecule type" value="Genomic_DNA"/>
</dbReference>
<dbReference type="HOGENOM" id="CLU_2166796_0_0_3"/>
<proteinExistence type="predicted"/>
<gene>
    <name evidence="1" type="ORF">Cylst_1493</name>
</gene>
<evidence type="ECO:0000313" key="2">
    <source>
        <dbReference type="Proteomes" id="UP000010475"/>
    </source>
</evidence>